<evidence type="ECO:0000313" key="1">
    <source>
        <dbReference type="Proteomes" id="UP000095283"/>
    </source>
</evidence>
<keyword evidence="1" id="KW-1185">Reference proteome</keyword>
<organism evidence="1 2">
    <name type="scientific">Heterorhabditis bacteriophora</name>
    <name type="common">Entomopathogenic nematode worm</name>
    <dbReference type="NCBI Taxonomy" id="37862"/>
    <lineage>
        <taxon>Eukaryota</taxon>
        <taxon>Metazoa</taxon>
        <taxon>Ecdysozoa</taxon>
        <taxon>Nematoda</taxon>
        <taxon>Chromadorea</taxon>
        <taxon>Rhabditida</taxon>
        <taxon>Rhabditina</taxon>
        <taxon>Rhabditomorpha</taxon>
        <taxon>Strongyloidea</taxon>
        <taxon>Heterorhabditidae</taxon>
        <taxon>Heterorhabditis</taxon>
    </lineage>
</organism>
<evidence type="ECO:0000313" key="2">
    <source>
        <dbReference type="WBParaSite" id="Hba_09501"/>
    </source>
</evidence>
<dbReference type="AlphaFoldDB" id="A0A1I7WWA5"/>
<dbReference type="Proteomes" id="UP000095283">
    <property type="component" value="Unplaced"/>
</dbReference>
<dbReference type="WBParaSite" id="Hba_09501">
    <property type="protein sequence ID" value="Hba_09501"/>
    <property type="gene ID" value="Hba_09501"/>
</dbReference>
<sequence>MSSVEEFKTDSLKSRIGKITTSSTSIIPIPLSDCSDTMSEKILKTEIDQTDGTESYNPDLQEQLPMSVIDEDDVIDLPTTSSQCDAIEQSGPYAVLATEDNGPKRRKLTRASLFLEYFALTTDGVIPSTSGWTPVVVSLSELDRPRSSSFSRQSDEQGDGSDIKVEITRFLEELIDKHPETLDAIENVRLSRLSRAAAHQRAPPILRLHGSRRRPSTSVTALSDLALRDGTHVASGHEDTSQGAVHSFQDEDGTWWTYAFDEHGVGTAQPLGSGRALMELLQSGQEMPVGMSRLDGEVCCLQQTTMISGRAIASTRFVVFSG</sequence>
<reference evidence="2" key="1">
    <citation type="submission" date="2016-11" db="UniProtKB">
        <authorList>
            <consortium name="WormBaseParasite"/>
        </authorList>
    </citation>
    <scope>IDENTIFICATION</scope>
</reference>
<proteinExistence type="predicted"/>
<name>A0A1I7WWA5_HETBA</name>
<accession>A0A1I7WWA5</accession>
<protein>
    <submittedName>
        <fullName evidence="2">SH3 domain-containing protein</fullName>
    </submittedName>
</protein>